<sequence>MHFDNVDVYDYGHFELVAGFIKQVGLIDYAMPKTEPCHVSHGQAVATMLLNALGFYSQPSI</sequence>
<dbReference type="Proteomes" id="UP001589758">
    <property type="component" value="Unassembled WGS sequence"/>
</dbReference>
<keyword evidence="3" id="KW-1185">Reference proteome</keyword>
<dbReference type="Pfam" id="PF14104">
    <property type="entry name" value="DUF4277"/>
    <property type="match status" value="1"/>
</dbReference>
<proteinExistence type="predicted"/>
<dbReference type="EMBL" id="JBHLXE010000013">
    <property type="protein sequence ID" value="MFC0178636.1"/>
    <property type="molecule type" value="Genomic_DNA"/>
</dbReference>
<organism evidence="2 3">
    <name type="scientific">Thorsellia kenyensis</name>
    <dbReference type="NCBI Taxonomy" id="1549888"/>
    <lineage>
        <taxon>Bacteria</taxon>
        <taxon>Pseudomonadati</taxon>
        <taxon>Pseudomonadota</taxon>
        <taxon>Gammaproteobacteria</taxon>
        <taxon>Enterobacterales</taxon>
        <taxon>Thorselliaceae</taxon>
        <taxon>Thorsellia</taxon>
    </lineage>
</organism>
<dbReference type="RefSeq" id="WP_385875467.1">
    <property type="nucleotide sequence ID" value="NZ_JBHLXE010000013.1"/>
</dbReference>
<comment type="caution">
    <text evidence="2">The sequence shown here is derived from an EMBL/GenBank/DDBJ whole genome shotgun (WGS) entry which is preliminary data.</text>
</comment>
<gene>
    <name evidence="2" type="ORF">ACFFIT_00720</name>
</gene>
<evidence type="ECO:0000313" key="2">
    <source>
        <dbReference type="EMBL" id="MFC0178636.1"/>
    </source>
</evidence>
<reference evidence="2 3" key="1">
    <citation type="submission" date="2024-09" db="EMBL/GenBank/DDBJ databases">
        <authorList>
            <person name="Sun Q."/>
            <person name="Mori K."/>
        </authorList>
    </citation>
    <scope>NUCLEOTIDE SEQUENCE [LARGE SCALE GENOMIC DNA]</scope>
    <source>
        <strain evidence="2 3">CCM 8545</strain>
    </source>
</reference>
<evidence type="ECO:0000313" key="3">
    <source>
        <dbReference type="Proteomes" id="UP001589758"/>
    </source>
</evidence>
<accession>A0ABV6C8P9</accession>
<protein>
    <submittedName>
        <fullName evidence="2">DUF4277 domain-containing protein</fullName>
    </submittedName>
</protein>
<evidence type="ECO:0000259" key="1">
    <source>
        <dbReference type="Pfam" id="PF14104"/>
    </source>
</evidence>
<name>A0ABV6C8P9_9GAMM</name>
<dbReference type="InterPro" id="IPR025457">
    <property type="entry name" value="DUF4277"/>
</dbReference>
<feature type="domain" description="DUF4277" evidence="1">
    <location>
        <begin position="10"/>
        <end position="59"/>
    </location>
</feature>